<proteinExistence type="predicted"/>
<dbReference type="RefSeq" id="WP_381204663.1">
    <property type="nucleotide sequence ID" value="NZ_JBHSPC010000008.1"/>
</dbReference>
<organism evidence="2 3">
    <name type="scientific">Streptomyces incanus</name>
    <dbReference type="NCBI Taxonomy" id="887453"/>
    <lineage>
        <taxon>Bacteria</taxon>
        <taxon>Bacillati</taxon>
        <taxon>Actinomycetota</taxon>
        <taxon>Actinomycetes</taxon>
        <taxon>Kitasatosporales</taxon>
        <taxon>Streptomycetaceae</taxon>
        <taxon>Streptomyces</taxon>
    </lineage>
</organism>
<keyword evidence="3" id="KW-1185">Reference proteome</keyword>
<evidence type="ECO:0000313" key="2">
    <source>
        <dbReference type="EMBL" id="MFC5669009.1"/>
    </source>
</evidence>
<comment type="caution">
    <text evidence="2">The sequence shown here is derived from an EMBL/GenBank/DDBJ whole genome shotgun (WGS) entry which is preliminary data.</text>
</comment>
<sequence>MSSTTRITVTLPGNQVTELRKLTGNASGYVAESVARRIRRLTEPGRQALATTLTDTESAGHDPAEAAERRELGTADSISDVLVWRLRRLADLPADATTMPDHTLCRRAVSPAPSQDDRPRRMR</sequence>
<accession>A0ABW0XHN1</accession>
<reference evidence="3" key="1">
    <citation type="journal article" date="2019" name="Int. J. Syst. Evol. Microbiol.">
        <title>The Global Catalogue of Microorganisms (GCM) 10K type strain sequencing project: providing services to taxonomists for standard genome sequencing and annotation.</title>
        <authorList>
            <consortium name="The Broad Institute Genomics Platform"/>
            <consortium name="The Broad Institute Genome Sequencing Center for Infectious Disease"/>
            <person name="Wu L."/>
            <person name="Ma J."/>
        </authorList>
    </citation>
    <scope>NUCLEOTIDE SEQUENCE [LARGE SCALE GENOMIC DNA]</scope>
    <source>
        <strain evidence="3">JCM 13852</strain>
    </source>
</reference>
<dbReference type="Proteomes" id="UP001596183">
    <property type="component" value="Unassembled WGS sequence"/>
</dbReference>
<protein>
    <recommendedName>
        <fullName evidence="4">Ribbon-helix-helix protein CopG domain-containing protein</fullName>
    </recommendedName>
</protein>
<evidence type="ECO:0000313" key="3">
    <source>
        <dbReference type="Proteomes" id="UP001596183"/>
    </source>
</evidence>
<gene>
    <name evidence="2" type="ORF">ACFP2V_02420</name>
</gene>
<feature type="compositionally biased region" description="Basic and acidic residues" evidence="1">
    <location>
        <begin position="58"/>
        <end position="72"/>
    </location>
</feature>
<feature type="region of interest" description="Disordered" evidence="1">
    <location>
        <begin position="42"/>
        <end position="72"/>
    </location>
</feature>
<evidence type="ECO:0008006" key="4">
    <source>
        <dbReference type="Google" id="ProtNLM"/>
    </source>
</evidence>
<dbReference type="EMBL" id="JBHSPC010000008">
    <property type="protein sequence ID" value="MFC5669009.1"/>
    <property type="molecule type" value="Genomic_DNA"/>
</dbReference>
<name>A0ABW0XHN1_9ACTN</name>
<feature type="region of interest" description="Disordered" evidence="1">
    <location>
        <begin position="95"/>
        <end position="123"/>
    </location>
</feature>
<evidence type="ECO:0000256" key="1">
    <source>
        <dbReference type="SAM" id="MobiDB-lite"/>
    </source>
</evidence>